<feature type="non-terminal residue" evidence="1">
    <location>
        <position position="84"/>
    </location>
</feature>
<reference evidence="1 2" key="1">
    <citation type="journal article" date="2020" name="Insects">
        <title>Bacteria Belonging to Pseudomonas typographi sp. nov. from the Bark Beetle Ips typographus Have Genomic Potential to Aid in the Host Ecology.</title>
        <authorList>
            <person name="Peral-Aranega E."/>
            <person name="Saati-Santamaria Z."/>
            <person name="Kolarik M."/>
            <person name="Rivas R."/>
            <person name="Garcia-Fraile P."/>
        </authorList>
    </citation>
    <scope>NUCLEOTIDE SEQUENCE [LARGE SCALE GENOMIC DNA]</scope>
    <source>
        <strain evidence="1 2">CA3A</strain>
    </source>
</reference>
<evidence type="ECO:0000313" key="1">
    <source>
        <dbReference type="EMBL" id="MBD1602583.1"/>
    </source>
</evidence>
<keyword evidence="2" id="KW-1185">Reference proteome</keyword>
<protein>
    <submittedName>
        <fullName evidence="1">Uncharacterized protein</fullName>
    </submittedName>
</protein>
<evidence type="ECO:0000313" key="2">
    <source>
        <dbReference type="Proteomes" id="UP000805841"/>
    </source>
</evidence>
<dbReference type="InterPro" id="IPR053171">
    <property type="entry name" value="Viral_Tip_Attach_Protein"/>
</dbReference>
<feature type="non-terminal residue" evidence="1">
    <location>
        <position position="1"/>
    </location>
</feature>
<dbReference type="PANTHER" id="PTHR36251:SF2">
    <property type="entry name" value="GIFSY-2 PROPHAGE HOST SPECIFICITY PROTEIN J, PHAGE LAMBDA"/>
    <property type="match status" value="1"/>
</dbReference>
<organism evidence="1 2">
    <name type="scientific">Pseudomonas typographi</name>
    <dbReference type="NCBI Taxonomy" id="2715964"/>
    <lineage>
        <taxon>Bacteria</taxon>
        <taxon>Pseudomonadati</taxon>
        <taxon>Pseudomonadota</taxon>
        <taxon>Gammaproteobacteria</taxon>
        <taxon>Pseudomonadales</taxon>
        <taxon>Pseudomonadaceae</taxon>
        <taxon>Pseudomonas</taxon>
    </lineage>
</organism>
<comment type="caution">
    <text evidence="1">The sequence shown here is derived from an EMBL/GenBank/DDBJ whole genome shotgun (WGS) entry which is preliminary data.</text>
</comment>
<name>A0ABR7ZB32_9PSED</name>
<proteinExistence type="predicted"/>
<dbReference type="Proteomes" id="UP000805841">
    <property type="component" value="Unassembled WGS sequence"/>
</dbReference>
<gene>
    <name evidence="1" type="ORF">HAQ05_28370</name>
</gene>
<dbReference type="PANTHER" id="PTHR36251">
    <property type="entry name" value="FELS-1 PROPHAGE HOST SPECIFICITY PROTEIN-RELATED"/>
    <property type="match status" value="1"/>
</dbReference>
<sequence>APIAESVYAIETAEVVPETYRILTVTENFGDDKLQYDVVAVQNNASKFAAIDSGAQIVTPPTTTLPGAIQALPTNVVLSTFDAV</sequence>
<accession>A0ABR7ZB32</accession>
<dbReference type="RefSeq" id="WP_190427770.1">
    <property type="nucleotide sequence ID" value="NZ_JAAOCA010000183.1"/>
</dbReference>
<dbReference type="EMBL" id="JAAOCA010000183">
    <property type="protein sequence ID" value="MBD1602583.1"/>
    <property type="molecule type" value="Genomic_DNA"/>
</dbReference>